<name>A0A1M7IEK3_9FLAO</name>
<dbReference type="InterPro" id="IPR013568">
    <property type="entry name" value="SEFIR_dom"/>
</dbReference>
<dbReference type="OrthoDB" id="5149141at2"/>
<organism evidence="2 3">
    <name type="scientific">Salegentibacter salegens</name>
    <dbReference type="NCBI Taxonomy" id="143223"/>
    <lineage>
        <taxon>Bacteria</taxon>
        <taxon>Pseudomonadati</taxon>
        <taxon>Bacteroidota</taxon>
        <taxon>Flavobacteriia</taxon>
        <taxon>Flavobacteriales</taxon>
        <taxon>Flavobacteriaceae</taxon>
        <taxon>Salegentibacter</taxon>
    </lineage>
</organism>
<dbReference type="RefSeq" id="WP_146128746.1">
    <property type="nucleotide sequence ID" value="NZ_LT670848.1"/>
</dbReference>
<evidence type="ECO:0000259" key="1">
    <source>
        <dbReference type="PROSITE" id="PS51534"/>
    </source>
</evidence>
<evidence type="ECO:0000313" key="3">
    <source>
        <dbReference type="Proteomes" id="UP000190235"/>
    </source>
</evidence>
<dbReference type="InterPro" id="IPR035897">
    <property type="entry name" value="Toll_tir_struct_dom_sf"/>
</dbReference>
<dbReference type="SUPFAM" id="SSF52200">
    <property type="entry name" value="Toll/Interleukin receptor TIR domain"/>
    <property type="match status" value="1"/>
</dbReference>
<feature type="domain" description="SEFIR" evidence="1">
    <location>
        <begin position="3"/>
        <end position="135"/>
    </location>
</feature>
<gene>
    <name evidence="2" type="ORF">SAMN05878281_0513</name>
</gene>
<keyword evidence="3" id="KW-1185">Reference proteome</keyword>
<accession>A0A1M7IEK3</accession>
<dbReference type="EMBL" id="LT670848">
    <property type="protein sequence ID" value="SHM39023.1"/>
    <property type="molecule type" value="Genomic_DNA"/>
</dbReference>
<dbReference type="Proteomes" id="UP000190235">
    <property type="component" value="Chromosome I"/>
</dbReference>
<dbReference type="Pfam" id="PF13676">
    <property type="entry name" value="TIR_2"/>
    <property type="match status" value="1"/>
</dbReference>
<dbReference type="GO" id="GO:0007165">
    <property type="term" value="P:signal transduction"/>
    <property type="evidence" value="ECO:0007669"/>
    <property type="project" value="InterPro"/>
</dbReference>
<proteinExistence type="predicted"/>
<dbReference type="AlphaFoldDB" id="A0A1M7IEK3"/>
<dbReference type="PROSITE" id="PS51534">
    <property type="entry name" value="SEFIR"/>
    <property type="match status" value="1"/>
</dbReference>
<reference evidence="3" key="1">
    <citation type="submission" date="2016-11" db="EMBL/GenBank/DDBJ databases">
        <authorList>
            <person name="Varghese N."/>
            <person name="Submissions S."/>
        </authorList>
    </citation>
    <scope>NUCLEOTIDE SEQUENCE [LARGE SCALE GENOMIC DNA]</scope>
    <source>
        <strain evidence="3">ACAM 48</strain>
    </source>
</reference>
<dbReference type="STRING" id="143223.SAMN05878281_0513"/>
<dbReference type="InterPro" id="IPR000157">
    <property type="entry name" value="TIR_dom"/>
</dbReference>
<evidence type="ECO:0000313" key="2">
    <source>
        <dbReference type="EMBL" id="SHM39023.1"/>
    </source>
</evidence>
<sequence>MKKIKAFISYTWDSPEHKEWVLNLANRLVENGIDIILDQYDLSVGNEMTYFMEKGMTADKIVAIMTPTYKKKADNRDGGAGYEYSLITKELFDSKPDQTRIIPVLRAGERKESSPFFMQTKISHDMRKNEKFDSRLFELIKILADQPPVIKPPLGKLPDFEDKIPDVEKTISDFQQKESFLKNKNRIIQSEKGVKLFEDSVNTIVEQISDTLENYKSNFGLHFHIKKDHRLTSILFSTVNYTFYFSSEGIYTNSAQDAKLILNFFRGPVGLDQGIDYDGQQEVIYRSKYKFDLDKEMNPIFTKIDNKNISLQTKEISTIAVREVVVNEIKLREDKLD</sequence>
<dbReference type="Gene3D" id="3.40.50.10140">
    <property type="entry name" value="Toll/interleukin-1 receptor homology (TIR) domain"/>
    <property type="match status" value="1"/>
</dbReference>
<protein>
    <submittedName>
        <fullName evidence="2">SEFIR domain-containing protein</fullName>
    </submittedName>
</protein>